<dbReference type="Pfam" id="PF08338">
    <property type="entry name" value="DUF1731"/>
    <property type="match status" value="1"/>
</dbReference>
<dbReference type="Proteomes" id="UP000283509">
    <property type="component" value="Unassembled WGS sequence"/>
</dbReference>
<evidence type="ECO:0000313" key="4">
    <source>
        <dbReference type="Proteomes" id="UP000283509"/>
    </source>
</evidence>
<keyword evidence="4" id="KW-1185">Reference proteome</keyword>
<feature type="domain" description="DUF1731" evidence="1">
    <location>
        <begin position="152"/>
        <end position="198"/>
    </location>
</feature>
<evidence type="ECO:0000313" key="3">
    <source>
        <dbReference type="EMBL" id="ROT80029.1"/>
    </source>
</evidence>
<dbReference type="EMBL" id="QCYY01001165">
    <property type="protein sequence ID" value="ROT80029.1"/>
    <property type="molecule type" value="Genomic_DNA"/>
</dbReference>
<dbReference type="SUPFAM" id="SSF51735">
    <property type="entry name" value="NAD(P)-binding Rossmann-fold domains"/>
    <property type="match status" value="1"/>
</dbReference>
<evidence type="ECO:0000259" key="1">
    <source>
        <dbReference type="Pfam" id="PF08338"/>
    </source>
</evidence>
<proteinExistence type="predicted"/>
<dbReference type="PANTHER" id="PTHR11092">
    <property type="entry name" value="SUGAR NUCLEOTIDE EPIMERASE RELATED"/>
    <property type="match status" value="1"/>
</dbReference>
<accession>A0A3R7QIJ5</accession>
<gene>
    <name evidence="2" type="ORF">C7M84_001247</name>
    <name evidence="3" type="ORF">C7M84_001254</name>
</gene>
<dbReference type="InterPro" id="IPR036291">
    <property type="entry name" value="NAD(P)-bd_dom_sf"/>
</dbReference>
<protein>
    <recommendedName>
        <fullName evidence="1">DUF1731 domain-containing protein</fullName>
    </recommendedName>
</protein>
<organism evidence="3 4">
    <name type="scientific">Penaeus vannamei</name>
    <name type="common">Whiteleg shrimp</name>
    <name type="synonym">Litopenaeus vannamei</name>
    <dbReference type="NCBI Taxonomy" id="6689"/>
    <lineage>
        <taxon>Eukaryota</taxon>
        <taxon>Metazoa</taxon>
        <taxon>Ecdysozoa</taxon>
        <taxon>Arthropoda</taxon>
        <taxon>Crustacea</taxon>
        <taxon>Multicrustacea</taxon>
        <taxon>Malacostraca</taxon>
        <taxon>Eumalacostraca</taxon>
        <taxon>Eucarida</taxon>
        <taxon>Decapoda</taxon>
        <taxon>Dendrobranchiata</taxon>
        <taxon>Penaeoidea</taxon>
        <taxon>Penaeidae</taxon>
        <taxon>Penaeus</taxon>
    </lineage>
</organism>
<dbReference type="Gene3D" id="3.40.50.720">
    <property type="entry name" value="NAD(P)-binding Rossmann-like Domain"/>
    <property type="match status" value="1"/>
</dbReference>
<dbReference type="NCBIfam" id="TIGR01777">
    <property type="entry name" value="yfcH"/>
    <property type="match status" value="1"/>
</dbReference>
<name>A0A3R7QIJ5_PENVA</name>
<sequence>MEAEEKPKVFVSSSGVSYYAPSQDVVYTEESPGGDYDFLSRLCVDWEAAADLPPEANVRTAKIRTGVVLGRQGGMIQQLILPFFLGLGGPISDGLQPMPWIHIDDIVGLYIHAIESENVEGPVNGVAPQIINNKEFAQAFGKALWRPAIIPLPKIAVNLMFSEDRAKIMTDGQKVAPKKALDTGYVFKYPDIASAAKEFSKLIYADAMI</sequence>
<dbReference type="InterPro" id="IPR010099">
    <property type="entry name" value="SDR39U1"/>
</dbReference>
<reference evidence="3 4" key="2">
    <citation type="submission" date="2019-01" db="EMBL/GenBank/DDBJ databases">
        <title>The decoding of complex shrimp genome reveals the adaptation for benthos swimmer, frequently molting mechanism and breeding impact on genome.</title>
        <authorList>
            <person name="Sun Y."/>
            <person name="Gao Y."/>
            <person name="Yu Y."/>
        </authorList>
    </citation>
    <scope>NUCLEOTIDE SEQUENCE [LARGE SCALE GENOMIC DNA]</scope>
    <source>
        <tissue evidence="3">Muscle</tissue>
    </source>
</reference>
<dbReference type="InterPro" id="IPR013549">
    <property type="entry name" value="DUF1731"/>
</dbReference>
<dbReference type="OrthoDB" id="276721at2759"/>
<reference evidence="3 4" key="1">
    <citation type="submission" date="2018-04" db="EMBL/GenBank/DDBJ databases">
        <authorList>
            <person name="Zhang X."/>
            <person name="Yuan J."/>
            <person name="Li F."/>
            <person name="Xiang J."/>
        </authorList>
    </citation>
    <scope>NUCLEOTIDE SEQUENCE [LARGE SCALE GENOMIC DNA]</scope>
    <source>
        <tissue evidence="3">Muscle</tissue>
    </source>
</reference>
<evidence type="ECO:0000313" key="2">
    <source>
        <dbReference type="EMBL" id="ROT80022.1"/>
    </source>
</evidence>
<dbReference type="STRING" id="6689.A0A3R7QIJ5"/>
<dbReference type="EMBL" id="QCYY01001165">
    <property type="protein sequence ID" value="ROT80022.1"/>
    <property type="molecule type" value="Genomic_DNA"/>
</dbReference>
<comment type="caution">
    <text evidence="3">The sequence shown here is derived from an EMBL/GenBank/DDBJ whole genome shotgun (WGS) entry which is preliminary data.</text>
</comment>
<dbReference type="AlphaFoldDB" id="A0A3R7QIJ5"/>
<dbReference type="PANTHER" id="PTHR11092:SF0">
    <property type="entry name" value="EPIMERASE FAMILY PROTEIN SDR39U1"/>
    <property type="match status" value="1"/>
</dbReference>